<keyword evidence="3" id="KW-1185">Reference proteome</keyword>
<organism evidence="2 3">
    <name type="scientific">Hafnia psychrotolerans</name>
    <dbReference type="NCBI Taxonomy" id="1477018"/>
    <lineage>
        <taxon>Bacteria</taxon>
        <taxon>Pseudomonadati</taxon>
        <taxon>Pseudomonadota</taxon>
        <taxon>Gammaproteobacteria</taxon>
        <taxon>Enterobacterales</taxon>
        <taxon>Hafniaceae</taxon>
        <taxon>Hafnia</taxon>
    </lineage>
</organism>
<reference evidence="3" key="1">
    <citation type="journal article" date="2019" name="Int. J. Syst. Evol. Microbiol.">
        <title>The Global Catalogue of Microorganisms (GCM) 10K type strain sequencing project: providing services to taxonomists for standard genome sequencing and annotation.</title>
        <authorList>
            <consortium name="The Broad Institute Genomics Platform"/>
            <consortium name="The Broad Institute Genome Sequencing Center for Infectious Disease"/>
            <person name="Wu L."/>
            <person name="Ma J."/>
        </authorList>
    </citation>
    <scope>NUCLEOTIDE SEQUENCE [LARGE SCALE GENOMIC DNA]</scope>
    <source>
        <strain evidence="3">CGMCC 1.12806</strain>
    </source>
</reference>
<feature type="domain" description="N-acetyltransferase" evidence="1">
    <location>
        <begin position="7"/>
        <end position="149"/>
    </location>
</feature>
<dbReference type="InterPro" id="IPR051531">
    <property type="entry name" value="N-acetyltransferase"/>
</dbReference>
<name>A0ABQ1H2G3_9GAMM</name>
<accession>A0ABQ1H2G3</accession>
<gene>
    <name evidence="2" type="ORF">GCM10011328_34830</name>
</gene>
<proteinExistence type="predicted"/>
<comment type="caution">
    <text evidence="2">The sequence shown here is derived from an EMBL/GenBank/DDBJ whole genome shotgun (WGS) entry which is preliminary data.</text>
</comment>
<dbReference type="Pfam" id="PF13302">
    <property type="entry name" value="Acetyltransf_3"/>
    <property type="match status" value="1"/>
</dbReference>
<sequence length="184" mass="20738">MQSTLKRLHLRPVIALDAARLFEIYGDPATNTFNPAGPYPDIHHAKMVLARWISHWELNGFGNWAISLRDTPEKTLGFGGLSISHFADISINNLGYRFATEAWGNGLATEFSQYAIKHGFDHIKLAEISAVVRKNHLVSQKVLTKAGLRYVREILDVQNAPPSLLFTLTREEWNNKSTKITNAR</sequence>
<evidence type="ECO:0000313" key="3">
    <source>
        <dbReference type="Proteomes" id="UP000627464"/>
    </source>
</evidence>
<dbReference type="RefSeq" id="WP_373283410.1">
    <property type="nucleotide sequence ID" value="NZ_BMFZ01000010.1"/>
</dbReference>
<dbReference type="InterPro" id="IPR016181">
    <property type="entry name" value="Acyl_CoA_acyltransferase"/>
</dbReference>
<dbReference type="EMBL" id="BMFZ01000010">
    <property type="protein sequence ID" value="GGA56403.1"/>
    <property type="molecule type" value="Genomic_DNA"/>
</dbReference>
<dbReference type="SUPFAM" id="SSF55729">
    <property type="entry name" value="Acyl-CoA N-acyltransferases (Nat)"/>
    <property type="match status" value="1"/>
</dbReference>
<protein>
    <submittedName>
        <fullName evidence="2">GNAT family acetyltransferase</fullName>
    </submittedName>
</protein>
<dbReference type="Proteomes" id="UP000627464">
    <property type="component" value="Unassembled WGS sequence"/>
</dbReference>
<evidence type="ECO:0000259" key="1">
    <source>
        <dbReference type="Pfam" id="PF13302"/>
    </source>
</evidence>
<evidence type="ECO:0000313" key="2">
    <source>
        <dbReference type="EMBL" id="GGA56403.1"/>
    </source>
</evidence>
<dbReference type="Gene3D" id="3.40.630.30">
    <property type="match status" value="1"/>
</dbReference>
<dbReference type="InterPro" id="IPR000182">
    <property type="entry name" value="GNAT_dom"/>
</dbReference>
<dbReference type="PANTHER" id="PTHR43792">
    <property type="entry name" value="GNAT FAMILY, PUTATIVE (AFU_ORTHOLOGUE AFUA_3G00765)-RELATED-RELATED"/>
    <property type="match status" value="1"/>
</dbReference>
<dbReference type="PANTHER" id="PTHR43792:SF1">
    <property type="entry name" value="N-ACETYLTRANSFERASE DOMAIN-CONTAINING PROTEIN"/>
    <property type="match status" value="1"/>
</dbReference>